<dbReference type="AlphaFoldDB" id="Q24D38"/>
<dbReference type="InParanoid" id="Q24D38"/>
<dbReference type="OrthoDB" id="313258at2759"/>
<keyword evidence="3" id="KW-1185">Reference proteome</keyword>
<dbReference type="GeneID" id="7827780"/>
<evidence type="ECO:0000256" key="1">
    <source>
        <dbReference type="SAM" id="MobiDB-lite"/>
    </source>
</evidence>
<dbReference type="EMBL" id="GG662333">
    <property type="protein sequence ID" value="EAS05703.1"/>
    <property type="molecule type" value="Genomic_DNA"/>
</dbReference>
<proteinExistence type="predicted"/>
<protein>
    <submittedName>
        <fullName evidence="2">Uncharacterized protein</fullName>
    </submittedName>
</protein>
<evidence type="ECO:0000313" key="2">
    <source>
        <dbReference type="EMBL" id="EAS05703.1"/>
    </source>
</evidence>
<evidence type="ECO:0000313" key="3">
    <source>
        <dbReference type="Proteomes" id="UP000009168"/>
    </source>
</evidence>
<dbReference type="STRING" id="312017.Q24D38"/>
<name>Q24D38_TETTS</name>
<accession>Q24D38</accession>
<gene>
    <name evidence="2" type="ORF">TTHERM_01114130</name>
</gene>
<dbReference type="RefSeq" id="XP_001025948.1">
    <property type="nucleotide sequence ID" value="XM_001025948.1"/>
</dbReference>
<reference evidence="3" key="1">
    <citation type="journal article" date="2006" name="PLoS Biol.">
        <title>Macronuclear genome sequence of the ciliate Tetrahymena thermophila, a model eukaryote.</title>
        <authorList>
            <person name="Eisen J.A."/>
            <person name="Coyne R.S."/>
            <person name="Wu M."/>
            <person name="Wu D."/>
            <person name="Thiagarajan M."/>
            <person name="Wortman J.R."/>
            <person name="Badger J.H."/>
            <person name="Ren Q."/>
            <person name="Amedeo P."/>
            <person name="Jones K.M."/>
            <person name="Tallon L.J."/>
            <person name="Delcher A.L."/>
            <person name="Salzberg S.L."/>
            <person name="Silva J.C."/>
            <person name="Haas B.J."/>
            <person name="Majoros W.H."/>
            <person name="Farzad M."/>
            <person name="Carlton J.M."/>
            <person name="Smith R.K. Jr."/>
            <person name="Garg J."/>
            <person name="Pearlman R.E."/>
            <person name="Karrer K.M."/>
            <person name="Sun L."/>
            <person name="Manning G."/>
            <person name="Elde N.C."/>
            <person name="Turkewitz A.P."/>
            <person name="Asai D.J."/>
            <person name="Wilkes D.E."/>
            <person name="Wang Y."/>
            <person name="Cai H."/>
            <person name="Collins K."/>
            <person name="Stewart B.A."/>
            <person name="Lee S.R."/>
            <person name="Wilamowska K."/>
            <person name="Weinberg Z."/>
            <person name="Ruzzo W.L."/>
            <person name="Wloga D."/>
            <person name="Gaertig J."/>
            <person name="Frankel J."/>
            <person name="Tsao C.-C."/>
            <person name="Gorovsky M.A."/>
            <person name="Keeling P.J."/>
            <person name="Waller R.F."/>
            <person name="Patron N.J."/>
            <person name="Cherry J.M."/>
            <person name="Stover N.A."/>
            <person name="Krieger C.J."/>
            <person name="del Toro C."/>
            <person name="Ryder H.F."/>
            <person name="Williamson S.C."/>
            <person name="Barbeau R.A."/>
            <person name="Hamilton E.P."/>
            <person name="Orias E."/>
        </authorList>
    </citation>
    <scope>NUCLEOTIDE SEQUENCE [LARGE SCALE GENOMIC DNA]</scope>
    <source>
        <strain evidence="3">SB210</strain>
    </source>
</reference>
<dbReference type="PANTHER" id="PTHR38150:SF1">
    <property type="entry name" value="PFU DOMAIN-CONTAINING PROTEIN"/>
    <property type="match status" value="1"/>
</dbReference>
<dbReference type="KEGG" id="tet:TTHERM_01114130"/>
<dbReference type="Proteomes" id="UP000009168">
    <property type="component" value="Unassembled WGS sequence"/>
</dbReference>
<organism evidence="2 3">
    <name type="scientific">Tetrahymena thermophila (strain SB210)</name>
    <dbReference type="NCBI Taxonomy" id="312017"/>
    <lineage>
        <taxon>Eukaryota</taxon>
        <taxon>Sar</taxon>
        <taxon>Alveolata</taxon>
        <taxon>Ciliophora</taxon>
        <taxon>Intramacronucleata</taxon>
        <taxon>Oligohymenophorea</taxon>
        <taxon>Hymenostomatida</taxon>
        <taxon>Tetrahymenina</taxon>
        <taxon>Tetrahymenidae</taxon>
        <taxon>Tetrahymena</taxon>
    </lineage>
</organism>
<dbReference type="PANTHER" id="PTHR38150">
    <property type="entry name" value="EF-HAND DOMAIN-CONTAINING PROTEIN"/>
    <property type="match status" value="1"/>
</dbReference>
<feature type="region of interest" description="Disordered" evidence="1">
    <location>
        <begin position="152"/>
        <end position="183"/>
    </location>
</feature>
<sequence>MIYYNSNQSIVYKNSPSLNFQQDNMQGLQQQQSQSLLNNNIFANQALQQYQQKNSPVSALQHSFAQQTNTLQYNQLNLINNNNIDENNNFMLNHIMNNNLLEQQNQENLGLINSNNYHNPLLELSAPKFGRLQETQIQNSWQQNNLQANQEQFQNTGEECKPFSSEQGQESVHSVPDSKDRPPLLFVDVNLGNQRSERIIVNEGDNPKQLAYDFARLHGLDDQTAEKLYQLLENQIAGLLSRIEEEENISHLENLD</sequence>
<dbReference type="HOGENOM" id="CLU_1087687_0_0_1"/>